<dbReference type="Proteomes" id="UP001187343">
    <property type="component" value="Unassembled WGS sequence"/>
</dbReference>
<comment type="caution">
    <text evidence="3">The sequence shown here is derived from an EMBL/GenBank/DDBJ whole genome shotgun (WGS) entry which is preliminary data.</text>
</comment>
<feature type="compositionally biased region" description="Basic and acidic residues" evidence="1">
    <location>
        <begin position="113"/>
        <end position="135"/>
    </location>
</feature>
<feature type="region of interest" description="Disordered" evidence="1">
    <location>
        <begin position="52"/>
        <end position="76"/>
    </location>
</feature>
<proteinExistence type="predicted"/>
<evidence type="ECO:0000256" key="2">
    <source>
        <dbReference type="SAM" id="Phobius"/>
    </source>
</evidence>
<dbReference type="EMBL" id="JAUYZG010000019">
    <property type="protein sequence ID" value="KAK2878990.1"/>
    <property type="molecule type" value="Genomic_DNA"/>
</dbReference>
<keyword evidence="2" id="KW-0472">Membrane</keyword>
<evidence type="ECO:0000313" key="3">
    <source>
        <dbReference type="EMBL" id="KAK2878990.1"/>
    </source>
</evidence>
<gene>
    <name evidence="3" type="ORF">Q8A67_019781</name>
</gene>
<keyword evidence="2" id="KW-0812">Transmembrane</keyword>
<protein>
    <submittedName>
        <fullName evidence="3">Uncharacterized protein</fullName>
    </submittedName>
</protein>
<evidence type="ECO:0000313" key="4">
    <source>
        <dbReference type="Proteomes" id="UP001187343"/>
    </source>
</evidence>
<keyword evidence="4" id="KW-1185">Reference proteome</keyword>
<keyword evidence="2" id="KW-1133">Transmembrane helix</keyword>
<sequence length="179" mass="19764">MPHLGLNSSICDDTSLHCHLLVHYCTFIVVLPGLTLWNRTLVSRIAAGQQETWRHAKGSKVESRENTTSSHSCTHPWPLDKSAAILPAPQGRNSTPISISPFLSLPLVRSLHQDGEGAAHDAHSHAEGVQHRSEPADQTQHARAHHQLLPHPHLPAAHLHHRLAHVTPKDYNRPIARCA</sequence>
<name>A0AA88PF38_9TELE</name>
<reference evidence="3" key="1">
    <citation type="submission" date="2023-08" db="EMBL/GenBank/DDBJ databases">
        <title>Chromosome-level Genome Assembly of mud carp (Cirrhinus molitorella).</title>
        <authorList>
            <person name="Liu H."/>
        </authorList>
    </citation>
    <scope>NUCLEOTIDE SEQUENCE</scope>
    <source>
        <strain evidence="3">Prfri</strain>
        <tissue evidence="3">Muscle</tissue>
    </source>
</reference>
<feature type="region of interest" description="Disordered" evidence="1">
    <location>
        <begin position="113"/>
        <end position="145"/>
    </location>
</feature>
<feature type="transmembrane region" description="Helical" evidence="2">
    <location>
        <begin position="20"/>
        <end position="37"/>
    </location>
</feature>
<organism evidence="3 4">
    <name type="scientific">Cirrhinus molitorella</name>
    <name type="common">mud carp</name>
    <dbReference type="NCBI Taxonomy" id="172907"/>
    <lineage>
        <taxon>Eukaryota</taxon>
        <taxon>Metazoa</taxon>
        <taxon>Chordata</taxon>
        <taxon>Craniata</taxon>
        <taxon>Vertebrata</taxon>
        <taxon>Euteleostomi</taxon>
        <taxon>Actinopterygii</taxon>
        <taxon>Neopterygii</taxon>
        <taxon>Teleostei</taxon>
        <taxon>Ostariophysi</taxon>
        <taxon>Cypriniformes</taxon>
        <taxon>Cyprinidae</taxon>
        <taxon>Labeoninae</taxon>
        <taxon>Labeonini</taxon>
        <taxon>Cirrhinus</taxon>
    </lineage>
</organism>
<dbReference type="AlphaFoldDB" id="A0AA88PF38"/>
<evidence type="ECO:0000256" key="1">
    <source>
        <dbReference type="SAM" id="MobiDB-lite"/>
    </source>
</evidence>
<accession>A0AA88PF38</accession>